<keyword evidence="2" id="KW-1185">Reference proteome</keyword>
<name>A0A5B7GZF6_PORTR</name>
<gene>
    <name evidence="1" type="primary">FRAS1_0</name>
    <name evidence="1" type="ORF">E2C01_058283</name>
</gene>
<evidence type="ECO:0000313" key="2">
    <source>
        <dbReference type="Proteomes" id="UP000324222"/>
    </source>
</evidence>
<protein>
    <submittedName>
        <fullName evidence="1">Extracellular matrix protein FRAS1</fullName>
    </submittedName>
</protein>
<proteinExistence type="predicted"/>
<dbReference type="PANTHER" id="PTHR45739">
    <property type="entry name" value="MATRIX PROTEIN, PUTATIVE-RELATED"/>
    <property type="match status" value="1"/>
</dbReference>
<dbReference type="Proteomes" id="UP000324222">
    <property type="component" value="Unassembled WGS sequence"/>
</dbReference>
<dbReference type="PANTHER" id="PTHR45739:SF1">
    <property type="entry name" value="EXTRACELLULAR MATRIX ORGANIZING PROTEIN FRAS1"/>
    <property type="match status" value="1"/>
</dbReference>
<evidence type="ECO:0000313" key="1">
    <source>
        <dbReference type="EMBL" id="MPC64172.1"/>
    </source>
</evidence>
<organism evidence="1 2">
    <name type="scientific">Portunus trituberculatus</name>
    <name type="common">Swimming crab</name>
    <name type="synonym">Neptunus trituberculatus</name>
    <dbReference type="NCBI Taxonomy" id="210409"/>
    <lineage>
        <taxon>Eukaryota</taxon>
        <taxon>Metazoa</taxon>
        <taxon>Ecdysozoa</taxon>
        <taxon>Arthropoda</taxon>
        <taxon>Crustacea</taxon>
        <taxon>Multicrustacea</taxon>
        <taxon>Malacostraca</taxon>
        <taxon>Eumalacostraca</taxon>
        <taxon>Eucarida</taxon>
        <taxon>Decapoda</taxon>
        <taxon>Pleocyemata</taxon>
        <taxon>Brachyura</taxon>
        <taxon>Eubrachyura</taxon>
        <taxon>Portunoidea</taxon>
        <taxon>Portunidae</taxon>
        <taxon>Portuninae</taxon>
        <taxon>Portunus</taxon>
    </lineage>
</organism>
<comment type="caution">
    <text evidence="1">The sequence shown here is derived from an EMBL/GenBank/DDBJ whole genome shotgun (WGS) entry which is preliminary data.</text>
</comment>
<accession>A0A5B7GZF6</accession>
<dbReference type="GO" id="GO:0009653">
    <property type="term" value="P:anatomical structure morphogenesis"/>
    <property type="evidence" value="ECO:0007669"/>
    <property type="project" value="TreeGrafter"/>
</dbReference>
<reference evidence="1 2" key="1">
    <citation type="submission" date="2019-05" db="EMBL/GenBank/DDBJ databases">
        <title>Another draft genome of Portunus trituberculatus and its Hox gene families provides insights of decapod evolution.</title>
        <authorList>
            <person name="Jeong J.-H."/>
            <person name="Song I."/>
            <person name="Kim S."/>
            <person name="Choi T."/>
            <person name="Kim D."/>
            <person name="Ryu S."/>
            <person name="Kim W."/>
        </authorList>
    </citation>
    <scope>NUCLEOTIDE SEQUENCE [LARGE SCALE GENOMIC DNA]</scope>
    <source>
        <tissue evidence="1">Muscle</tissue>
    </source>
</reference>
<dbReference type="AlphaFoldDB" id="A0A5B7GZF6"/>
<dbReference type="EMBL" id="VSRR010021727">
    <property type="protein sequence ID" value="MPC64172.1"/>
    <property type="molecule type" value="Genomic_DNA"/>
</dbReference>
<dbReference type="InterPro" id="IPR051561">
    <property type="entry name" value="FRAS1_ECM"/>
</dbReference>
<sequence length="189" mass="21684">MSLDDSGRLVIDITTQAKFRGQFVMQHPDLKQYMSRLVPPAHLETHFSLELLWSASTWEGPEQAWRATSTYSLPDYTGEYKLELMACTAPQAQAYAAVDPPACMPHHPQAFPLPLAIQQSHRPVPLVYTLNTVFQLLNTPNLFLQDPREVDNLQVRKAVFFTCINKCYKKIRLLIERREDLIFIPIVCV</sequence>
<dbReference type="OrthoDB" id="430044at2759"/>